<dbReference type="PANTHER" id="PTHR45858:SF5">
    <property type="entry name" value="MOESIN_EZRIN_RADIXIN HOMOLOG 1"/>
    <property type="match status" value="1"/>
</dbReference>
<dbReference type="PANTHER" id="PTHR45858">
    <property type="entry name" value="FERM DOMAIN CONTAINING PROTEIN"/>
    <property type="match status" value="1"/>
</dbReference>
<keyword evidence="3" id="KW-1185">Reference proteome</keyword>
<evidence type="ECO:0000313" key="4">
    <source>
        <dbReference type="WBParaSite" id="SSLN_0000692901-mRNA-1"/>
    </source>
</evidence>
<dbReference type="InterPro" id="IPR000299">
    <property type="entry name" value="FERM_domain"/>
</dbReference>
<accession>A0A183SR68</accession>
<dbReference type="EMBL" id="UYSU01033822">
    <property type="protein sequence ID" value="VDL93101.1"/>
    <property type="molecule type" value="Genomic_DNA"/>
</dbReference>
<dbReference type="Pfam" id="PF09379">
    <property type="entry name" value="FERM_N"/>
    <property type="match status" value="1"/>
</dbReference>
<dbReference type="Gene3D" id="3.10.20.90">
    <property type="entry name" value="Phosphatidylinositol 3-kinase Catalytic Subunit, Chain A, domain 1"/>
    <property type="match status" value="1"/>
</dbReference>
<dbReference type="AlphaFoldDB" id="A0A183SR68"/>
<sequence length="282" mass="32560">MEGSFAVAVVKPGFTRLAVIGTYNGLEIYCSCILEPISHLYDLNAPHLQRLFSHQSPRALSRTPRCPGQEFFDLVVQKLQLDDIDYFDLEYEDNLGNRCWLDHFKPLYKPVSQIALRPALFSFKVKFYTPNLSLLSNRLTRRLFALQVKRDLIDGELYCGENTSALLAAFILQAELGDHEDEEERKVISHLEKMRLTKLFSPAFVSKVMDLHSNLTGMSQSEADYRLLDTARKVEFYGLKLQPAKVSYLDVMGSFARYLQSACRRVNYFRTYRLHYQLIPPP</sequence>
<dbReference type="InterPro" id="IPR000798">
    <property type="entry name" value="Ez/rad/moesin-like"/>
</dbReference>
<dbReference type="InterPro" id="IPR018979">
    <property type="entry name" value="FERM_N"/>
</dbReference>
<dbReference type="Pfam" id="PF00373">
    <property type="entry name" value="FERM_M"/>
    <property type="match status" value="1"/>
</dbReference>
<dbReference type="OrthoDB" id="6266673at2759"/>
<dbReference type="PRINTS" id="PR00661">
    <property type="entry name" value="ERMFAMILY"/>
</dbReference>
<dbReference type="InterPro" id="IPR029071">
    <property type="entry name" value="Ubiquitin-like_domsf"/>
</dbReference>
<reference evidence="4" key="1">
    <citation type="submission" date="2016-06" db="UniProtKB">
        <authorList>
            <consortium name="WormBaseParasite"/>
        </authorList>
    </citation>
    <scope>IDENTIFICATION</scope>
</reference>
<dbReference type="Gene3D" id="1.20.80.10">
    <property type="match status" value="1"/>
</dbReference>
<dbReference type="Proteomes" id="UP000275846">
    <property type="component" value="Unassembled WGS sequence"/>
</dbReference>
<dbReference type="InterPro" id="IPR051835">
    <property type="entry name" value="RAC1-GEF"/>
</dbReference>
<reference evidence="2 3" key="2">
    <citation type="submission" date="2018-11" db="EMBL/GenBank/DDBJ databases">
        <authorList>
            <consortium name="Pathogen Informatics"/>
        </authorList>
    </citation>
    <scope>NUCLEOTIDE SEQUENCE [LARGE SCALE GENOMIC DNA]</scope>
    <source>
        <strain evidence="2 3">NST_G2</strain>
    </source>
</reference>
<dbReference type="SUPFAM" id="SSF54236">
    <property type="entry name" value="Ubiquitin-like"/>
    <property type="match status" value="1"/>
</dbReference>
<evidence type="ECO:0000313" key="3">
    <source>
        <dbReference type="Proteomes" id="UP000275846"/>
    </source>
</evidence>
<evidence type="ECO:0000259" key="1">
    <source>
        <dbReference type="PROSITE" id="PS50057"/>
    </source>
</evidence>
<dbReference type="WBParaSite" id="SSLN_0000692901-mRNA-1">
    <property type="protein sequence ID" value="SSLN_0000692901-mRNA-1"/>
    <property type="gene ID" value="SSLN_0000692901"/>
</dbReference>
<dbReference type="GO" id="GO:0008092">
    <property type="term" value="F:cytoskeletal protein binding"/>
    <property type="evidence" value="ECO:0007669"/>
    <property type="project" value="InterPro"/>
</dbReference>
<dbReference type="InterPro" id="IPR014352">
    <property type="entry name" value="FERM/acyl-CoA-bd_prot_sf"/>
</dbReference>
<dbReference type="InterPro" id="IPR035963">
    <property type="entry name" value="FERM_2"/>
</dbReference>
<dbReference type="GO" id="GO:0005085">
    <property type="term" value="F:guanyl-nucleotide exchange factor activity"/>
    <property type="evidence" value="ECO:0007669"/>
    <property type="project" value="TreeGrafter"/>
</dbReference>
<protein>
    <submittedName>
        <fullName evidence="4">FERM domain-containing protein</fullName>
    </submittedName>
</protein>
<dbReference type="InterPro" id="IPR019749">
    <property type="entry name" value="Band_41_domain"/>
</dbReference>
<dbReference type="STRING" id="70667.A0A183SR68"/>
<feature type="domain" description="FERM" evidence="1">
    <location>
        <begin position="46"/>
        <end position="282"/>
    </location>
</feature>
<dbReference type="PRINTS" id="PR00935">
    <property type="entry name" value="BAND41"/>
</dbReference>
<evidence type="ECO:0000313" key="2">
    <source>
        <dbReference type="EMBL" id="VDL93101.1"/>
    </source>
</evidence>
<organism evidence="4">
    <name type="scientific">Schistocephalus solidus</name>
    <name type="common">Tapeworm</name>
    <dbReference type="NCBI Taxonomy" id="70667"/>
    <lineage>
        <taxon>Eukaryota</taxon>
        <taxon>Metazoa</taxon>
        <taxon>Spiralia</taxon>
        <taxon>Lophotrochozoa</taxon>
        <taxon>Platyhelminthes</taxon>
        <taxon>Cestoda</taxon>
        <taxon>Eucestoda</taxon>
        <taxon>Diphyllobothriidea</taxon>
        <taxon>Diphyllobothriidae</taxon>
        <taxon>Schistocephalus</taxon>
    </lineage>
</organism>
<dbReference type="SUPFAM" id="SSF47031">
    <property type="entry name" value="Second domain of FERM"/>
    <property type="match status" value="1"/>
</dbReference>
<name>A0A183SR68_SCHSO</name>
<gene>
    <name evidence="2" type="ORF">SSLN_LOCUS6716</name>
</gene>
<dbReference type="PROSITE" id="PS50057">
    <property type="entry name" value="FERM_3"/>
    <property type="match status" value="1"/>
</dbReference>
<dbReference type="CDD" id="cd14473">
    <property type="entry name" value="FERM_B-lobe"/>
    <property type="match status" value="1"/>
</dbReference>
<dbReference type="InterPro" id="IPR019748">
    <property type="entry name" value="FERM_central"/>
</dbReference>
<dbReference type="SMART" id="SM00295">
    <property type="entry name" value="B41"/>
    <property type="match status" value="1"/>
</dbReference>
<proteinExistence type="predicted"/>